<keyword evidence="4" id="KW-0378">Hydrolase</keyword>
<evidence type="ECO:0000313" key="8">
    <source>
        <dbReference type="Proteomes" id="UP001218895"/>
    </source>
</evidence>
<reference evidence="7" key="1">
    <citation type="submission" date="2022-01" db="EMBL/GenBank/DDBJ databases">
        <title>Complete genome of Methanomicrobium antiquum DSM 21220.</title>
        <authorList>
            <person name="Chen S.-C."/>
            <person name="You Y.-T."/>
            <person name="Zhou Y.-Z."/>
            <person name="Lai M.-C."/>
        </authorList>
    </citation>
    <scope>NUCLEOTIDE SEQUENCE</scope>
    <source>
        <strain evidence="7">DSM 21220</strain>
    </source>
</reference>
<evidence type="ECO:0000256" key="4">
    <source>
        <dbReference type="ARBA" id="ARBA00022801"/>
    </source>
</evidence>
<evidence type="ECO:0000256" key="3">
    <source>
        <dbReference type="ARBA" id="ARBA00022759"/>
    </source>
</evidence>
<evidence type="ECO:0000256" key="6">
    <source>
        <dbReference type="ARBA" id="ARBA00023016"/>
    </source>
</evidence>
<sequence>MSRLLPVTGKQMCRILESLGFVKIHQSGSHVRYIHPDGRRTVVPVHENEKLGIGLTKEIMKQVKLSREDYEEMRQNV</sequence>
<protein>
    <submittedName>
        <fullName evidence="7">Type II toxin-antitoxin system HicA family toxin</fullName>
    </submittedName>
</protein>
<dbReference type="PANTHER" id="PTHR34873:SF3">
    <property type="entry name" value="ADDICTION MODULE TOXIN, HICA FAMILY"/>
    <property type="match status" value="1"/>
</dbReference>
<dbReference type="GeneID" id="79949068"/>
<dbReference type="KEGG" id="manq:L1994_01695"/>
<evidence type="ECO:0000256" key="5">
    <source>
        <dbReference type="ARBA" id="ARBA00022884"/>
    </source>
</evidence>
<dbReference type="Pfam" id="PF07927">
    <property type="entry name" value="HicA_toxin"/>
    <property type="match status" value="1"/>
</dbReference>
<keyword evidence="3" id="KW-0255">Endonuclease</keyword>
<dbReference type="SUPFAM" id="SSF54786">
    <property type="entry name" value="YcfA/nrd intein domain"/>
    <property type="match status" value="1"/>
</dbReference>
<gene>
    <name evidence="7" type="ORF">L1994_01695</name>
</gene>
<accession>A0AAF0FPA9</accession>
<dbReference type="PANTHER" id="PTHR34873">
    <property type="entry name" value="SSR1766 PROTEIN"/>
    <property type="match status" value="1"/>
</dbReference>
<dbReference type="GO" id="GO:0016787">
    <property type="term" value="F:hydrolase activity"/>
    <property type="evidence" value="ECO:0007669"/>
    <property type="project" value="UniProtKB-KW"/>
</dbReference>
<proteinExistence type="predicted"/>
<dbReference type="InterPro" id="IPR038570">
    <property type="entry name" value="HicA_sf"/>
</dbReference>
<keyword evidence="1" id="KW-1277">Toxin-antitoxin system</keyword>
<dbReference type="AlphaFoldDB" id="A0AAF0FPA9"/>
<organism evidence="7 8">
    <name type="scientific">Methanomicrobium antiquum</name>
    <dbReference type="NCBI Taxonomy" id="487686"/>
    <lineage>
        <taxon>Archaea</taxon>
        <taxon>Methanobacteriati</taxon>
        <taxon>Methanobacteriota</taxon>
        <taxon>Stenosarchaea group</taxon>
        <taxon>Methanomicrobia</taxon>
        <taxon>Methanomicrobiales</taxon>
        <taxon>Methanomicrobiaceae</taxon>
        <taxon>Methanomicrobium</taxon>
    </lineage>
</organism>
<dbReference type="RefSeq" id="WP_278099971.1">
    <property type="nucleotide sequence ID" value="NZ_CP091092.1"/>
</dbReference>
<keyword evidence="5" id="KW-0694">RNA-binding</keyword>
<keyword evidence="8" id="KW-1185">Reference proteome</keyword>
<dbReference type="Gene3D" id="3.30.920.30">
    <property type="entry name" value="Hypothetical protein"/>
    <property type="match status" value="1"/>
</dbReference>
<dbReference type="GO" id="GO:0003729">
    <property type="term" value="F:mRNA binding"/>
    <property type="evidence" value="ECO:0007669"/>
    <property type="project" value="InterPro"/>
</dbReference>
<evidence type="ECO:0000313" key="7">
    <source>
        <dbReference type="EMBL" id="WFN37132.1"/>
    </source>
</evidence>
<dbReference type="Proteomes" id="UP001218895">
    <property type="component" value="Chromosome"/>
</dbReference>
<dbReference type="InterPro" id="IPR012933">
    <property type="entry name" value="HicA_mRNA_interferase"/>
</dbReference>
<name>A0AAF0FPA9_9EURY</name>
<dbReference type="GO" id="GO:0004519">
    <property type="term" value="F:endonuclease activity"/>
    <property type="evidence" value="ECO:0007669"/>
    <property type="project" value="UniProtKB-KW"/>
</dbReference>
<evidence type="ECO:0000256" key="1">
    <source>
        <dbReference type="ARBA" id="ARBA00022649"/>
    </source>
</evidence>
<keyword evidence="6" id="KW-0346">Stress response</keyword>
<dbReference type="EMBL" id="CP091092">
    <property type="protein sequence ID" value="WFN37132.1"/>
    <property type="molecule type" value="Genomic_DNA"/>
</dbReference>
<evidence type="ECO:0000256" key="2">
    <source>
        <dbReference type="ARBA" id="ARBA00022722"/>
    </source>
</evidence>
<keyword evidence="2" id="KW-0540">Nuclease</keyword>